<dbReference type="SUPFAM" id="SSF56672">
    <property type="entry name" value="DNA/RNA polymerases"/>
    <property type="match status" value="1"/>
</dbReference>
<reference evidence="4" key="2">
    <citation type="submission" date="2025-09" db="UniProtKB">
        <authorList>
            <consortium name="Ensembl"/>
        </authorList>
    </citation>
    <scope>IDENTIFICATION</scope>
</reference>
<name>A0A3Q3FAB3_9LABR</name>
<dbReference type="AlphaFoldDB" id="A0A3Q3FAB3"/>
<dbReference type="Gene3D" id="3.30.70.270">
    <property type="match status" value="1"/>
</dbReference>
<comment type="similarity">
    <text evidence="1">Belongs to the beta type-B retroviral polymerase family. HERV class-II K(HML-2) pol subfamily.</text>
</comment>
<dbReference type="InterPro" id="IPR043128">
    <property type="entry name" value="Rev_trsase/Diguanyl_cyclase"/>
</dbReference>
<protein>
    <recommendedName>
        <fullName evidence="2">ribonuclease H</fullName>
        <ecNumber evidence="2">3.1.26.4</ecNumber>
    </recommendedName>
</protein>
<evidence type="ECO:0000313" key="4">
    <source>
        <dbReference type="Ensembl" id="ENSLBEP00000016393.1"/>
    </source>
</evidence>
<dbReference type="STRING" id="56723.ENSLBEP00000016393"/>
<reference evidence="4" key="1">
    <citation type="submission" date="2025-08" db="UniProtKB">
        <authorList>
            <consortium name="Ensembl"/>
        </authorList>
    </citation>
    <scope>IDENTIFICATION</scope>
</reference>
<dbReference type="InParanoid" id="A0A3Q3FAB3"/>
<dbReference type="Pfam" id="PF00078">
    <property type="entry name" value="RVT_1"/>
    <property type="match status" value="1"/>
</dbReference>
<evidence type="ECO:0000256" key="2">
    <source>
        <dbReference type="ARBA" id="ARBA00012180"/>
    </source>
</evidence>
<feature type="domain" description="Reverse transcriptase" evidence="3">
    <location>
        <begin position="1"/>
        <end position="261"/>
    </location>
</feature>
<dbReference type="EC" id="3.1.26.4" evidence="2"/>
<dbReference type="GeneTree" id="ENSGT00940000165023"/>
<accession>A0A3Q3FAB3</accession>
<dbReference type="Proteomes" id="UP000261660">
    <property type="component" value="Unplaced"/>
</dbReference>
<evidence type="ECO:0000313" key="5">
    <source>
        <dbReference type="Proteomes" id="UP000261660"/>
    </source>
</evidence>
<dbReference type="PANTHER" id="PTHR31635:SF196">
    <property type="entry name" value="REVERSE TRANSCRIPTASE DOMAIN-CONTAINING PROTEIN-RELATED"/>
    <property type="match status" value="1"/>
</dbReference>
<dbReference type="InterPro" id="IPR043502">
    <property type="entry name" value="DNA/RNA_pol_sf"/>
</dbReference>
<dbReference type="CDD" id="cd01650">
    <property type="entry name" value="RT_nLTR_like"/>
    <property type="match status" value="1"/>
</dbReference>
<proteinExistence type="inferred from homology"/>
<dbReference type="Ensembl" id="ENSLBET00000017332.1">
    <property type="protein sequence ID" value="ENSLBEP00000016393.1"/>
    <property type="gene ID" value="ENSLBEG00000012683.1"/>
</dbReference>
<dbReference type="PANTHER" id="PTHR31635">
    <property type="entry name" value="REVERSE TRANSCRIPTASE DOMAIN-CONTAINING PROTEIN-RELATED"/>
    <property type="match status" value="1"/>
</dbReference>
<sequence length="395" mass="45026">MNYAHISVLHKSGKDPFNCSSYRPISLLDHDYKIITKLLAKRLESNLPKLINLDQSGFIKGRYAADNIRLLNTINNLDNSRNPSLLLSLDAEKAFDRVAWNFLFSVLHSFNVGLNFIEWIKSIYKNPKAAVITNDAPSEYFSLTRGTRQGCPLSPLLFAMVVEPLASCVRDNINIKGLKIEDNEHKILLYADDIIVYITDPENSTSHLYSTIKQLGKYSGYKINFNKSNACLLHMTPTENMYRSYPFQWMPGGFKYLGINITPKLDNLCKENYTPLIDKIKADFCKWSTLPLSLLGRINVIIMNVLPRFIFLFQMLPCYLSAAFFKPLNKDISKCIWSNKKPRISFTNLMKPENMGGLGLPNLQYYFWSAQLCNLISWSLGETGLIVGPDGGHFF</sequence>
<keyword evidence="5" id="KW-1185">Reference proteome</keyword>
<evidence type="ECO:0000256" key="1">
    <source>
        <dbReference type="ARBA" id="ARBA00010879"/>
    </source>
</evidence>
<dbReference type="GO" id="GO:0004523">
    <property type="term" value="F:RNA-DNA hybrid ribonuclease activity"/>
    <property type="evidence" value="ECO:0007669"/>
    <property type="project" value="UniProtKB-EC"/>
</dbReference>
<dbReference type="PROSITE" id="PS50878">
    <property type="entry name" value="RT_POL"/>
    <property type="match status" value="1"/>
</dbReference>
<dbReference type="InterPro" id="IPR000477">
    <property type="entry name" value="RT_dom"/>
</dbReference>
<evidence type="ECO:0000259" key="3">
    <source>
        <dbReference type="PROSITE" id="PS50878"/>
    </source>
</evidence>
<organism evidence="4 5">
    <name type="scientific">Labrus bergylta</name>
    <name type="common">ballan wrasse</name>
    <dbReference type="NCBI Taxonomy" id="56723"/>
    <lineage>
        <taxon>Eukaryota</taxon>
        <taxon>Metazoa</taxon>
        <taxon>Chordata</taxon>
        <taxon>Craniata</taxon>
        <taxon>Vertebrata</taxon>
        <taxon>Euteleostomi</taxon>
        <taxon>Actinopterygii</taxon>
        <taxon>Neopterygii</taxon>
        <taxon>Teleostei</taxon>
        <taxon>Neoteleostei</taxon>
        <taxon>Acanthomorphata</taxon>
        <taxon>Eupercaria</taxon>
        <taxon>Labriformes</taxon>
        <taxon>Labridae</taxon>
        <taxon>Labrus</taxon>
    </lineage>
</organism>